<dbReference type="Proteomes" id="UP000027138">
    <property type="component" value="Unassembled WGS sequence"/>
</dbReference>
<feature type="region of interest" description="Disordered" evidence="1">
    <location>
        <begin position="59"/>
        <end position="87"/>
    </location>
</feature>
<name>A0A067JUP8_JATCU</name>
<feature type="transmembrane region" description="Helical" evidence="2">
    <location>
        <begin position="16"/>
        <end position="40"/>
    </location>
</feature>
<evidence type="ECO:0000313" key="4">
    <source>
        <dbReference type="Proteomes" id="UP000027138"/>
    </source>
</evidence>
<accession>A0A067JUP8</accession>
<dbReference type="AlphaFoldDB" id="A0A067JUP8"/>
<feature type="compositionally biased region" description="Low complexity" evidence="1">
    <location>
        <begin position="71"/>
        <end position="83"/>
    </location>
</feature>
<keyword evidence="2" id="KW-1133">Transmembrane helix</keyword>
<protein>
    <submittedName>
        <fullName evidence="3">Uncharacterized protein</fullName>
    </submittedName>
</protein>
<keyword evidence="2" id="KW-0472">Membrane</keyword>
<keyword evidence="4" id="KW-1185">Reference proteome</keyword>
<gene>
    <name evidence="3" type="ORF">JCGZ_19725</name>
</gene>
<evidence type="ECO:0000313" key="3">
    <source>
        <dbReference type="EMBL" id="KDP27686.1"/>
    </source>
</evidence>
<keyword evidence="2" id="KW-0812">Transmembrane</keyword>
<proteinExistence type="predicted"/>
<evidence type="ECO:0000256" key="1">
    <source>
        <dbReference type="SAM" id="MobiDB-lite"/>
    </source>
</evidence>
<sequence>MSLGEKIANFTLPSPFFVLLSSSSSSFFLSFFFLSFPFFFPATVSASLPAAPATSVDHHRAPVAVSPPPSRSSTSRISSARHSQPCARPVVPTIAAPASSLAASRSSARLCTIAIVSASLHQCQLDLATGSYCPVIRHA</sequence>
<organism evidence="3 4">
    <name type="scientific">Jatropha curcas</name>
    <name type="common">Barbados nut</name>
    <dbReference type="NCBI Taxonomy" id="180498"/>
    <lineage>
        <taxon>Eukaryota</taxon>
        <taxon>Viridiplantae</taxon>
        <taxon>Streptophyta</taxon>
        <taxon>Embryophyta</taxon>
        <taxon>Tracheophyta</taxon>
        <taxon>Spermatophyta</taxon>
        <taxon>Magnoliopsida</taxon>
        <taxon>eudicotyledons</taxon>
        <taxon>Gunneridae</taxon>
        <taxon>Pentapetalae</taxon>
        <taxon>rosids</taxon>
        <taxon>fabids</taxon>
        <taxon>Malpighiales</taxon>
        <taxon>Euphorbiaceae</taxon>
        <taxon>Crotonoideae</taxon>
        <taxon>Jatropheae</taxon>
        <taxon>Jatropha</taxon>
    </lineage>
</organism>
<dbReference type="EMBL" id="KK914808">
    <property type="protein sequence ID" value="KDP27686.1"/>
    <property type="molecule type" value="Genomic_DNA"/>
</dbReference>
<evidence type="ECO:0000256" key="2">
    <source>
        <dbReference type="SAM" id="Phobius"/>
    </source>
</evidence>
<reference evidence="3 4" key="1">
    <citation type="journal article" date="2014" name="PLoS ONE">
        <title>Global Analysis of Gene Expression Profiles in Physic Nut (Jatropha curcas L.) Seedlings Exposed to Salt Stress.</title>
        <authorList>
            <person name="Zhang L."/>
            <person name="Zhang C."/>
            <person name="Wu P."/>
            <person name="Chen Y."/>
            <person name="Li M."/>
            <person name="Jiang H."/>
            <person name="Wu G."/>
        </authorList>
    </citation>
    <scope>NUCLEOTIDE SEQUENCE [LARGE SCALE GENOMIC DNA]</scope>
    <source>
        <strain evidence="4">cv. GZQX0401</strain>
        <tissue evidence="3">Young leaves</tissue>
    </source>
</reference>